<accession>A0A7W2L571</accession>
<sequence>MLPLRNAPITRWAEDETFYSLCSRQHVVLSSPTPLSTSAWLFGSPTASTAHDLPFNLAALNAAAAASWGSARSIIFEHTILPFFLPFQSAHHEVEAMQVMEGTSLGSLKYKLGLLTGRFGAEHPLKACSQCMETDLATHGFTYWHLAHQYPGVLVCPTHREMLRESCYNRQWSGRFHWILPRESTLEPTKVPAPEPSQKALEQVATAVLDLAVCGRRRRFRPDLVRTLYKTALASGIEPTMDAFAHHCASLQPFPIFASLPRTPQQVPTFWAQLVRDRQSHSHPLRHLLAITWLFGSVSGFVEAYDLAVGHLESQERQADHEEADYQCCKSLCTDFPIKTPQTRRPKVLKLPIRNDILDCLCRGEPKNEICARFGITVSTVNKLLRSEPEVKRSWIEQSLMTNVEKHRSLWIVAAATQRNRTPHDIRALAPDIYAWLYRNDREWLLSQTLELPSGRLGNHSRVNWEKRDEDLLIQVSRTFIELGRVGRDGEVSRRALFLACPTLAGALEKYGRYPRTRAFVKSIVLI</sequence>
<dbReference type="Pfam" id="PF15978">
    <property type="entry name" value="TnsD"/>
    <property type="match status" value="1"/>
</dbReference>
<dbReference type="InterPro" id="IPR032750">
    <property type="entry name" value="TnsD_C"/>
</dbReference>
<organism evidence="3 4">
    <name type="scientific">Pseudomonas putida</name>
    <name type="common">Arthrobacter siderocapsulatus</name>
    <dbReference type="NCBI Taxonomy" id="303"/>
    <lineage>
        <taxon>Bacteria</taxon>
        <taxon>Pseudomonadati</taxon>
        <taxon>Pseudomonadota</taxon>
        <taxon>Gammaproteobacteria</taxon>
        <taxon>Pseudomonadales</taxon>
        <taxon>Pseudomonadaceae</taxon>
        <taxon>Pseudomonas</taxon>
    </lineage>
</organism>
<dbReference type="Pfam" id="PF06527">
    <property type="entry name" value="TniQ"/>
    <property type="match status" value="1"/>
</dbReference>
<dbReference type="AlphaFoldDB" id="A0A7W2L571"/>
<evidence type="ECO:0000259" key="1">
    <source>
        <dbReference type="Pfam" id="PF06527"/>
    </source>
</evidence>
<feature type="domain" description="TniQ" evidence="1">
    <location>
        <begin position="13"/>
        <end position="163"/>
    </location>
</feature>
<evidence type="ECO:0000313" key="3">
    <source>
        <dbReference type="EMBL" id="MBA6118688.1"/>
    </source>
</evidence>
<comment type="caution">
    <text evidence="3">The sequence shown here is derived from an EMBL/GenBank/DDBJ whole genome shotgun (WGS) entry which is preliminary data.</text>
</comment>
<dbReference type="InterPro" id="IPR009492">
    <property type="entry name" value="TniQ"/>
</dbReference>
<dbReference type="Proteomes" id="UP000553948">
    <property type="component" value="Unassembled WGS sequence"/>
</dbReference>
<protein>
    <submittedName>
        <fullName evidence="3">TniQ family protein</fullName>
    </submittedName>
</protein>
<reference evidence="3 4" key="1">
    <citation type="submission" date="2020-07" db="EMBL/GenBank/DDBJ databases">
        <title>Diversity of carbapenemase encoding genes among Pseudomonas putida group clinical isolates in a tertiary Brazilian hospital.</title>
        <authorList>
            <person name="Alberto-Lei F."/>
            <person name="Nodari C.S."/>
            <person name="Streling A.P."/>
            <person name="Paulino J.T."/>
            <person name="Bessa-Neto F.O."/>
            <person name="Cayo R."/>
            <person name="Gales A.C."/>
        </authorList>
    </citation>
    <scope>NUCLEOTIDE SEQUENCE [LARGE SCALE GENOMIC DNA]</scope>
    <source>
        <strain evidence="3 4">12464</strain>
    </source>
</reference>
<dbReference type="EMBL" id="JACGDG010000025">
    <property type="protein sequence ID" value="MBA6118688.1"/>
    <property type="molecule type" value="Genomic_DNA"/>
</dbReference>
<proteinExistence type="predicted"/>
<feature type="domain" description="Transposon Tn7 transposition protein TnsD C-terminal" evidence="2">
    <location>
        <begin position="363"/>
        <end position="520"/>
    </location>
</feature>
<gene>
    <name evidence="3" type="ORF">H4C47_23515</name>
</gene>
<dbReference type="RefSeq" id="WP_182387680.1">
    <property type="nucleotide sequence ID" value="NZ_CP060529.1"/>
</dbReference>
<evidence type="ECO:0000259" key="2">
    <source>
        <dbReference type="Pfam" id="PF15978"/>
    </source>
</evidence>
<evidence type="ECO:0000313" key="4">
    <source>
        <dbReference type="Proteomes" id="UP000553948"/>
    </source>
</evidence>
<name>A0A7W2L571_PSEPU</name>